<dbReference type="AlphaFoldDB" id="A0A7W6G2N9"/>
<accession>A0A7W6G2N9</accession>
<comment type="caution">
    <text evidence="1">The sequence shown here is derived from an EMBL/GenBank/DDBJ whole genome shotgun (WGS) entry which is preliminary data.</text>
</comment>
<dbReference type="Proteomes" id="UP000565286">
    <property type="component" value="Unassembled WGS sequence"/>
</dbReference>
<protein>
    <submittedName>
        <fullName evidence="1">Uncharacterized protein</fullName>
    </submittedName>
</protein>
<dbReference type="RefSeq" id="WP_183895367.1">
    <property type="nucleotide sequence ID" value="NZ_JACIDV010000004.1"/>
</dbReference>
<sequence length="66" mass="7129">MESFFVASYLANVTAFYGNSGHGCGTVMDFLRGPDIDPVHHHGRCGIFDMDAGFRFATGLSKDKVG</sequence>
<keyword evidence="2" id="KW-1185">Reference proteome</keyword>
<proteinExistence type="predicted"/>
<reference evidence="1 2" key="1">
    <citation type="submission" date="2020-08" db="EMBL/GenBank/DDBJ databases">
        <title>Genomic Encyclopedia of Type Strains, Phase IV (KMG-IV): sequencing the most valuable type-strain genomes for metagenomic binning, comparative biology and taxonomic classification.</title>
        <authorList>
            <person name="Goeker M."/>
        </authorList>
    </citation>
    <scope>NUCLEOTIDE SEQUENCE [LARGE SCALE GENOMIC DNA]</scope>
    <source>
        <strain evidence="1 2">DSM 26438</strain>
    </source>
</reference>
<gene>
    <name evidence="1" type="ORF">GGQ73_001631</name>
</gene>
<name>A0A7W6G2N9_9HYPH</name>
<dbReference type="EMBL" id="JACIDV010000004">
    <property type="protein sequence ID" value="MBB3945696.1"/>
    <property type="molecule type" value="Genomic_DNA"/>
</dbReference>
<evidence type="ECO:0000313" key="2">
    <source>
        <dbReference type="Proteomes" id="UP000565286"/>
    </source>
</evidence>
<organism evidence="1 2">
    <name type="scientific">Rhizobium skierniewicense</name>
    <dbReference type="NCBI Taxonomy" id="984260"/>
    <lineage>
        <taxon>Bacteria</taxon>
        <taxon>Pseudomonadati</taxon>
        <taxon>Pseudomonadota</taxon>
        <taxon>Alphaproteobacteria</taxon>
        <taxon>Hyphomicrobiales</taxon>
        <taxon>Rhizobiaceae</taxon>
        <taxon>Rhizobium/Agrobacterium group</taxon>
        <taxon>Rhizobium</taxon>
    </lineage>
</organism>
<evidence type="ECO:0000313" key="1">
    <source>
        <dbReference type="EMBL" id="MBB3945696.1"/>
    </source>
</evidence>